<dbReference type="Proteomes" id="UP000887159">
    <property type="component" value="Unassembled WGS sequence"/>
</dbReference>
<keyword evidence="2" id="KW-1185">Reference proteome</keyword>
<evidence type="ECO:0000313" key="2">
    <source>
        <dbReference type="Proteomes" id="UP000887159"/>
    </source>
</evidence>
<sequence length="85" mass="9911">MGGLLLAFCIQGCGLDPGKSVDSHDAENRQRPCRIFSKRWVTWLVCRWPSALRLRVRPRPNSVDFHDSENRQRPCRMIIQHVKDP</sequence>
<comment type="caution">
    <text evidence="1">The sequence shown here is derived from an EMBL/GenBank/DDBJ whole genome shotgun (WGS) entry which is preliminary data.</text>
</comment>
<reference evidence="1" key="1">
    <citation type="submission" date="2020-08" db="EMBL/GenBank/DDBJ databases">
        <title>Multicomponent nature underlies the extraordinary mechanical properties of spider dragline silk.</title>
        <authorList>
            <person name="Kono N."/>
            <person name="Nakamura H."/>
            <person name="Mori M."/>
            <person name="Yoshida Y."/>
            <person name="Ohtoshi R."/>
            <person name="Malay A.D."/>
            <person name="Moran D.A.P."/>
            <person name="Tomita M."/>
            <person name="Numata K."/>
            <person name="Arakawa K."/>
        </authorList>
    </citation>
    <scope>NUCLEOTIDE SEQUENCE</scope>
</reference>
<organism evidence="1 2">
    <name type="scientific">Trichonephila clavipes</name>
    <name type="common">Golden silk orbweaver</name>
    <name type="synonym">Nephila clavipes</name>
    <dbReference type="NCBI Taxonomy" id="2585209"/>
    <lineage>
        <taxon>Eukaryota</taxon>
        <taxon>Metazoa</taxon>
        <taxon>Ecdysozoa</taxon>
        <taxon>Arthropoda</taxon>
        <taxon>Chelicerata</taxon>
        <taxon>Arachnida</taxon>
        <taxon>Araneae</taxon>
        <taxon>Araneomorphae</taxon>
        <taxon>Entelegynae</taxon>
        <taxon>Araneoidea</taxon>
        <taxon>Nephilidae</taxon>
        <taxon>Trichonephila</taxon>
    </lineage>
</organism>
<proteinExistence type="predicted"/>
<name>A0A8X6VXL1_TRICX</name>
<protein>
    <submittedName>
        <fullName evidence="1">Uncharacterized protein</fullName>
    </submittedName>
</protein>
<dbReference type="EMBL" id="BMAU01021369">
    <property type="protein sequence ID" value="GFY24314.1"/>
    <property type="molecule type" value="Genomic_DNA"/>
</dbReference>
<dbReference type="AlphaFoldDB" id="A0A8X6VXL1"/>
<evidence type="ECO:0000313" key="1">
    <source>
        <dbReference type="EMBL" id="GFY24314.1"/>
    </source>
</evidence>
<gene>
    <name evidence="1" type="ORF">TNCV_1013631</name>
</gene>
<accession>A0A8X6VXL1</accession>